<comment type="caution">
    <text evidence="4">The sequence shown here is derived from an EMBL/GenBank/DDBJ whole genome shotgun (WGS) entry which is preliminary data.</text>
</comment>
<dbReference type="Proteomes" id="UP000467841">
    <property type="component" value="Unassembled WGS sequence"/>
</dbReference>
<organism evidence="4 5">
    <name type="scientific">Microthlaspi erraticum</name>
    <dbReference type="NCBI Taxonomy" id="1685480"/>
    <lineage>
        <taxon>Eukaryota</taxon>
        <taxon>Viridiplantae</taxon>
        <taxon>Streptophyta</taxon>
        <taxon>Embryophyta</taxon>
        <taxon>Tracheophyta</taxon>
        <taxon>Spermatophyta</taxon>
        <taxon>Magnoliopsida</taxon>
        <taxon>eudicotyledons</taxon>
        <taxon>Gunneridae</taxon>
        <taxon>Pentapetalae</taxon>
        <taxon>rosids</taxon>
        <taxon>malvids</taxon>
        <taxon>Brassicales</taxon>
        <taxon>Brassicaceae</taxon>
        <taxon>Coluteocarpeae</taxon>
        <taxon>Microthlaspi</taxon>
    </lineage>
</organism>
<feature type="coiled-coil region" evidence="1">
    <location>
        <begin position="330"/>
        <end position="357"/>
    </location>
</feature>
<gene>
    <name evidence="4" type="ORF">MERR_LOCUS11362</name>
</gene>
<dbReference type="Pfam" id="PF03078">
    <property type="entry name" value="ATHILA"/>
    <property type="match status" value="1"/>
</dbReference>
<evidence type="ECO:0000256" key="1">
    <source>
        <dbReference type="SAM" id="Coils"/>
    </source>
</evidence>
<feature type="compositionally biased region" description="Basic residues" evidence="2">
    <location>
        <begin position="560"/>
        <end position="577"/>
    </location>
</feature>
<evidence type="ECO:0000259" key="3">
    <source>
        <dbReference type="Pfam" id="PF03078"/>
    </source>
</evidence>
<dbReference type="InterPro" id="IPR004312">
    <property type="entry name" value="ATHILA_Orf1_C"/>
</dbReference>
<evidence type="ECO:0000256" key="2">
    <source>
        <dbReference type="SAM" id="MobiDB-lite"/>
    </source>
</evidence>
<dbReference type="EMBL" id="CACVBM020000874">
    <property type="protein sequence ID" value="CAA7024127.1"/>
    <property type="molecule type" value="Genomic_DNA"/>
</dbReference>
<accession>A0A6D2IGJ1</accession>
<evidence type="ECO:0000313" key="5">
    <source>
        <dbReference type="Proteomes" id="UP000467841"/>
    </source>
</evidence>
<evidence type="ECO:0000313" key="4">
    <source>
        <dbReference type="EMBL" id="CAA7024127.1"/>
    </source>
</evidence>
<proteinExistence type="predicted"/>
<feature type="compositionally biased region" description="Basic and acidic residues" evidence="2">
    <location>
        <begin position="460"/>
        <end position="477"/>
    </location>
</feature>
<protein>
    <recommendedName>
        <fullName evidence="3">Arabidopsis retrotransposon Orf1 C-terminal domain-containing protein</fullName>
    </recommendedName>
</protein>
<feature type="compositionally biased region" description="Basic and acidic residues" evidence="2">
    <location>
        <begin position="497"/>
        <end position="519"/>
    </location>
</feature>
<feature type="region of interest" description="Disordered" evidence="2">
    <location>
        <begin position="441"/>
        <end position="519"/>
    </location>
</feature>
<feature type="compositionally biased region" description="Basic residues" evidence="2">
    <location>
        <begin position="478"/>
        <end position="487"/>
    </location>
</feature>
<sequence length="597" mass="68286">MEEAEEEQEEDELPMYQEHYNALFSMDFVETKHPHDDTMRDLGIFEDVELVLKNMQLGKFFSHRMESYKELTCEFLASMKHHEFDELDRAELDRGWGYITFLAKGEKKMVTFRQLEILFGFTYGEGNLWNIKEEELQRVWATIAEEGYSSSRSKAAQIRSPVLRYVHKALANTFFARKATGTINEGEVKLLTMGIKPIISRTRDGKKIRGDRAHAGNLMPLLEQLQAYKVTAYNTRHQRGRKLSVGGVITPILCAAGVQVDKRRSTPPGWMDIKFCKTNLLIEHKELDGRFQFKFTHPTAGLSKLLLPNPELTTVLGGTNIDFRPPVYTLVGHEADLQEEEIELDRAEDRAEAQAEDGVQESADLGEPECYYFEEYEAPRMNPSVVAAHKRIGLLQKFNKWQGKAIEKMQKSMDKMVSKIKSLRRRKFLVLQARRRSPRLPLSLGVGHSSPLKGGLPAQEPHRASSFEPREGEDNTQRRRKTSKARRSSSTTGLDRVQTEETQLDRADGRADQEEPQFEIRDLNTIPCLTRSLPGVDGTPMDSTSYQCSTKAKEATHISTMKKRRKRSHKLDRVSHKRQPQLHGVLLMAVSHLQTTT</sequence>
<name>A0A6D2IGJ1_9BRAS</name>
<keyword evidence="1" id="KW-0175">Coiled coil</keyword>
<dbReference type="AlphaFoldDB" id="A0A6D2IGJ1"/>
<reference evidence="4" key="1">
    <citation type="submission" date="2020-01" db="EMBL/GenBank/DDBJ databases">
        <authorList>
            <person name="Mishra B."/>
        </authorList>
    </citation>
    <scope>NUCLEOTIDE SEQUENCE [LARGE SCALE GENOMIC DNA]</scope>
</reference>
<dbReference type="OrthoDB" id="1750933at2759"/>
<keyword evidence="5" id="KW-1185">Reference proteome</keyword>
<feature type="region of interest" description="Disordered" evidence="2">
    <location>
        <begin position="534"/>
        <end position="577"/>
    </location>
</feature>
<feature type="compositionally biased region" description="Polar residues" evidence="2">
    <location>
        <begin position="541"/>
        <end position="550"/>
    </location>
</feature>
<feature type="domain" description="Arabidopsis retrotransposon Orf1 C-terminal" evidence="3">
    <location>
        <begin position="6"/>
        <end position="422"/>
    </location>
</feature>